<keyword evidence="2" id="KW-1003">Cell membrane</keyword>
<dbReference type="PANTHER" id="PTHR30086:SF20">
    <property type="entry name" value="ARGININE EXPORTER PROTEIN ARGO-RELATED"/>
    <property type="match status" value="1"/>
</dbReference>
<evidence type="ECO:0000313" key="7">
    <source>
        <dbReference type="EMBL" id="SEJ04359.1"/>
    </source>
</evidence>
<evidence type="ECO:0000313" key="8">
    <source>
        <dbReference type="Proteomes" id="UP000199702"/>
    </source>
</evidence>
<feature type="transmembrane region" description="Helical" evidence="6">
    <location>
        <begin position="43"/>
        <end position="65"/>
    </location>
</feature>
<dbReference type="InterPro" id="IPR001123">
    <property type="entry name" value="LeuE-type"/>
</dbReference>
<keyword evidence="5 6" id="KW-0472">Membrane</keyword>
<dbReference type="Proteomes" id="UP000199702">
    <property type="component" value="Unassembled WGS sequence"/>
</dbReference>
<feature type="transmembrane region" description="Helical" evidence="6">
    <location>
        <begin position="186"/>
        <end position="207"/>
    </location>
</feature>
<dbReference type="AlphaFoldDB" id="A0A1H6VI62"/>
<sequence>MSVLFAFAFAILFSFVGVLPPGIVNMTVANYSVKKSLKRAKKFINGALLIVFVQSILAFYFATFLESHPQVMNNLKLVGSVVFILLTIFFLGKGIQNFIGSKEEIKKKSTKSKMKPFLHGVFISGLNVFPIPYYAFVSLYLSAFIEDFFTNLVGVAFVFGVTLGTFIVFLCYAYLFRKIKHKVAFFIKNINFIIAIITGLIAFFTIYNLNK</sequence>
<feature type="transmembrane region" description="Helical" evidence="6">
    <location>
        <begin position="6"/>
        <end position="31"/>
    </location>
</feature>
<name>A0A1H6VI62_9FLAO</name>
<keyword evidence="4 6" id="KW-1133">Transmembrane helix</keyword>
<dbReference type="Pfam" id="PF01810">
    <property type="entry name" value="LysE"/>
    <property type="match status" value="1"/>
</dbReference>
<feature type="transmembrane region" description="Helical" evidence="6">
    <location>
        <begin position="116"/>
        <end position="136"/>
    </location>
</feature>
<evidence type="ECO:0000256" key="2">
    <source>
        <dbReference type="ARBA" id="ARBA00022475"/>
    </source>
</evidence>
<keyword evidence="8" id="KW-1185">Reference proteome</keyword>
<dbReference type="GO" id="GO:0015171">
    <property type="term" value="F:amino acid transmembrane transporter activity"/>
    <property type="evidence" value="ECO:0007669"/>
    <property type="project" value="TreeGrafter"/>
</dbReference>
<protein>
    <submittedName>
        <fullName evidence="7">Threonine/homoserine/homoserine lactone efflux protein</fullName>
    </submittedName>
</protein>
<evidence type="ECO:0000256" key="1">
    <source>
        <dbReference type="ARBA" id="ARBA00004651"/>
    </source>
</evidence>
<reference evidence="8" key="1">
    <citation type="submission" date="2016-10" db="EMBL/GenBank/DDBJ databases">
        <authorList>
            <person name="Varghese N."/>
            <person name="Submissions S."/>
        </authorList>
    </citation>
    <scope>NUCLEOTIDE SEQUENCE [LARGE SCALE GENOMIC DNA]</scope>
    <source>
        <strain evidence="8">DSM 17934</strain>
    </source>
</reference>
<dbReference type="PANTHER" id="PTHR30086">
    <property type="entry name" value="ARGININE EXPORTER PROTEIN ARGO"/>
    <property type="match status" value="1"/>
</dbReference>
<evidence type="ECO:0000256" key="5">
    <source>
        <dbReference type="ARBA" id="ARBA00023136"/>
    </source>
</evidence>
<dbReference type="STRING" id="402734.SAMN05660918_2256"/>
<gene>
    <name evidence="7" type="ORF">SAMN05660918_2256</name>
</gene>
<dbReference type="EMBL" id="FNYA01000005">
    <property type="protein sequence ID" value="SEJ04359.1"/>
    <property type="molecule type" value="Genomic_DNA"/>
</dbReference>
<evidence type="ECO:0000256" key="4">
    <source>
        <dbReference type="ARBA" id="ARBA00022989"/>
    </source>
</evidence>
<proteinExistence type="predicted"/>
<organism evidence="7 8">
    <name type="scientific">Flavobacterium terrigena</name>
    <dbReference type="NCBI Taxonomy" id="402734"/>
    <lineage>
        <taxon>Bacteria</taxon>
        <taxon>Pseudomonadati</taxon>
        <taxon>Bacteroidota</taxon>
        <taxon>Flavobacteriia</taxon>
        <taxon>Flavobacteriales</taxon>
        <taxon>Flavobacteriaceae</taxon>
        <taxon>Flavobacterium</taxon>
    </lineage>
</organism>
<accession>A0A1H6VI62</accession>
<keyword evidence="3 6" id="KW-0812">Transmembrane</keyword>
<evidence type="ECO:0000256" key="3">
    <source>
        <dbReference type="ARBA" id="ARBA00022692"/>
    </source>
</evidence>
<evidence type="ECO:0000256" key="6">
    <source>
        <dbReference type="SAM" id="Phobius"/>
    </source>
</evidence>
<dbReference type="RefSeq" id="WP_143055634.1">
    <property type="nucleotide sequence ID" value="NZ_CBCSJU010000006.1"/>
</dbReference>
<dbReference type="GO" id="GO:0005886">
    <property type="term" value="C:plasma membrane"/>
    <property type="evidence" value="ECO:0007669"/>
    <property type="project" value="UniProtKB-SubCell"/>
</dbReference>
<comment type="subcellular location">
    <subcellularLocation>
        <location evidence="1">Cell membrane</location>
        <topology evidence="1">Multi-pass membrane protein</topology>
    </subcellularLocation>
</comment>
<feature type="transmembrane region" description="Helical" evidence="6">
    <location>
        <begin position="77"/>
        <end position="95"/>
    </location>
</feature>
<dbReference type="OrthoDB" id="1451945at2"/>
<feature type="transmembrane region" description="Helical" evidence="6">
    <location>
        <begin position="148"/>
        <end position="174"/>
    </location>
</feature>